<evidence type="ECO:0000256" key="7">
    <source>
        <dbReference type="ARBA" id="ARBA00023136"/>
    </source>
</evidence>
<keyword evidence="5 9" id="KW-0812">Transmembrane</keyword>
<feature type="transmembrane region" description="Helical" evidence="9">
    <location>
        <begin position="46"/>
        <end position="63"/>
    </location>
</feature>
<evidence type="ECO:0000256" key="8">
    <source>
        <dbReference type="ARBA" id="ARBA00038436"/>
    </source>
</evidence>
<dbReference type="InterPro" id="IPR055348">
    <property type="entry name" value="DctQ"/>
</dbReference>
<keyword evidence="7 9" id="KW-0472">Membrane</keyword>
<dbReference type="STRING" id="298386.PBPRB1729"/>
<gene>
    <name evidence="11" type="primary">S3153</name>
    <name evidence="11" type="ordered locus">PBPRB1729</name>
</gene>
<name>Q6LGJ1_PHOPR</name>
<keyword evidence="4 9" id="KW-0997">Cell inner membrane</keyword>
<dbReference type="Proteomes" id="UP000000593">
    <property type="component" value="Chromosome 2"/>
</dbReference>
<dbReference type="eggNOG" id="COG3090">
    <property type="taxonomic scope" value="Bacteria"/>
</dbReference>
<dbReference type="InterPro" id="IPR007387">
    <property type="entry name" value="TRAP_DctQ"/>
</dbReference>
<evidence type="ECO:0000313" key="11">
    <source>
        <dbReference type="EMBL" id="CAG23589.1"/>
    </source>
</evidence>
<proteinExistence type="inferred from homology"/>
<feature type="transmembrane region" description="Helical" evidence="9">
    <location>
        <begin position="83"/>
        <end position="105"/>
    </location>
</feature>
<keyword evidence="12" id="KW-1185">Reference proteome</keyword>
<organism evidence="11 12">
    <name type="scientific">Photobacterium profundum (strain SS9)</name>
    <dbReference type="NCBI Taxonomy" id="298386"/>
    <lineage>
        <taxon>Bacteria</taxon>
        <taxon>Pseudomonadati</taxon>
        <taxon>Pseudomonadota</taxon>
        <taxon>Gammaproteobacteria</taxon>
        <taxon>Vibrionales</taxon>
        <taxon>Vibrionaceae</taxon>
        <taxon>Photobacterium</taxon>
    </lineage>
</organism>
<evidence type="ECO:0000256" key="9">
    <source>
        <dbReference type="RuleBase" id="RU369079"/>
    </source>
</evidence>
<feature type="transmembrane region" description="Helical" evidence="9">
    <location>
        <begin position="12"/>
        <end position="34"/>
    </location>
</feature>
<protein>
    <recommendedName>
        <fullName evidence="9">TRAP transporter small permease protein</fullName>
    </recommendedName>
</protein>
<dbReference type="Pfam" id="PF04290">
    <property type="entry name" value="DctQ"/>
    <property type="match status" value="1"/>
</dbReference>
<keyword evidence="3" id="KW-1003">Cell membrane</keyword>
<evidence type="ECO:0000256" key="3">
    <source>
        <dbReference type="ARBA" id="ARBA00022475"/>
    </source>
</evidence>
<evidence type="ECO:0000256" key="4">
    <source>
        <dbReference type="ARBA" id="ARBA00022519"/>
    </source>
</evidence>
<dbReference type="PANTHER" id="PTHR35011:SF2">
    <property type="entry name" value="2,3-DIKETO-L-GULONATE TRAP TRANSPORTER SMALL PERMEASE PROTEIN YIAM"/>
    <property type="match status" value="1"/>
</dbReference>
<evidence type="ECO:0000259" key="10">
    <source>
        <dbReference type="Pfam" id="PF04290"/>
    </source>
</evidence>
<sequence>MKGWVDKVVSSICIAIVGSMTVLVTYQVVARYAFNSPSAVSEVLSRYLFIWLILFGSAYVFGLREHMAITYVRNKLSEKKQILLEMFTELVTAVFACSIMIVGGFNGMQRQMWQLDSALQIPMGVIYAAIPISGVIILYYFLYNEYSLVRRYQCADNFKDQ</sequence>
<evidence type="ECO:0000256" key="5">
    <source>
        <dbReference type="ARBA" id="ARBA00022692"/>
    </source>
</evidence>
<evidence type="ECO:0000256" key="6">
    <source>
        <dbReference type="ARBA" id="ARBA00022989"/>
    </source>
</evidence>
<feature type="transmembrane region" description="Helical" evidence="9">
    <location>
        <begin position="125"/>
        <end position="143"/>
    </location>
</feature>
<dbReference type="HOGENOM" id="CLU_086356_9_2_6"/>
<dbReference type="KEGG" id="ppr:PBPRB1729"/>
<comment type="similarity">
    <text evidence="8 9">Belongs to the TRAP transporter small permease family.</text>
</comment>
<evidence type="ECO:0000256" key="2">
    <source>
        <dbReference type="ARBA" id="ARBA00022448"/>
    </source>
</evidence>
<keyword evidence="2 9" id="KW-0813">Transport</keyword>
<dbReference type="EMBL" id="CR378680">
    <property type="protein sequence ID" value="CAG23589.1"/>
    <property type="molecule type" value="Genomic_DNA"/>
</dbReference>
<accession>Q6LGJ1</accession>
<keyword evidence="6 9" id="KW-1133">Transmembrane helix</keyword>
<evidence type="ECO:0000313" key="12">
    <source>
        <dbReference type="Proteomes" id="UP000000593"/>
    </source>
</evidence>
<dbReference type="PANTHER" id="PTHR35011">
    <property type="entry name" value="2,3-DIKETO-L-GULONATE TRAP TRANSPORTER SMALL PERMEASE PROTEIN YIAM"/>
    <property type="match status" value="1"/>
</dbReference>
<dbReference type="AlphaFoldDB" id="Q6LGJ1"/>
<comment type="subcellular location">
    <subcellularLocation>
        <location evidence="1 9">Cell inner membrane</location>
        <topology evidence="1 9">Multi-pass membrane protein</topology>
    </subcellularLocation>
</comment>
<evidence type="ECO:0000256" key="1">
    <source>
        <dbReference type="ARBA" id="ARBA00004429"/>
    </source>
</evidence>
<dbReference type="GO" id="GO:0005886">
    <property type="term" value="C:plasma membrane"/>
    <property type="evidence" value="ECO:0007669"/>
    <property type="project" value="UniProtKB-SubCell"/>
</dbReference>
<dbReference type="GO" id="GO:0015740">
    <property type="term" value="P:C4-dicarboxylate transport"/>
    <property type="evidence" value="ECO:0007669"/>
    <property type="project" value="TreeGrafter"/>
</dbReference>
<reference evidence="12" key="1">
    <citation type="journal article" date="2005" name="Science">
        <title>Life at depth: Photobacterium profundum genome sequence and expression analysis.</title>
        <authorList>
            <person name="Vezzi A."/>
            <person name="Campanaro S."/>
            <person name="D'Angelo M."/>
            <person name="Simonato F."/>
            <person name="Vitulo N."/>
            <person name="Lauro F.M."/>
            <person name="Cestaro A."/>
            <person name="Malacrida G."/>
            <person name="Simionati B."/>
            <person name="Cannata N."/>
            <person name="Romualdi C."/>
            <person name="Bartlett D.H."/>
            <person name="Valle G."/>
        </authorList>
    </citation>
    <scope>NUCLEOTIDE SEQUENCE [LARGE SCALE GENOMIC DNA]</scope>
    <source>
        <strain evidence="12">ATCC BAA-1253 / SS9</strain>
    </source>
</reference>
<dbReference type="GO" id="GO:0022857">
    <property type="term" value="F:transmembrane transporter activity"/>
    <property type="evidence" value="ECO:0007669"/>
    <property type="project" value="UniProtKB-UniRule"/>
</dbReference>
<comment type="subunit">
    <text evidence="9">The complex comprises the extracytoplasmic solute receptor protein and the two transmembrane proteins.</text>
</comment>
<feature type="domain" description="Tripartite ATP-independent periplasmic transporters DctQ component" evidence="10">
    <location>
        <begin position="20"/>
        <end position="150"/>
    </location>
</feature>
<comment type="function">
    <text evidence="9">Part of the tripartite ATP-independent periplasmic (TRAP) transport system.</text>
</comment>